<sequence length="281" mass="31312">MSSTWSFAFSWRWVGYLSVAIVFAVVCGFLSNWQVNRLHEKEQIQALVDNNWSADPVPLDTVVPERDSFDDAHEYQPVTMTGVYMVDAQVLVRNRPRSGKPGFEVITPLKLESGNIFMVDRGWVPTGNEQDLPDSVPTPPTGTVTVTARVKPGEPVLPGRGASTGQIATINLPDLASRVSGESYIGVYGLLISESPAPAETAPLPAFEPEVNEGLHASYAIQWVIFALLAFAFLAYAVRQEYRQRNAEDPRVREDAEKRERKRREKRTDADVEDEILDTVH</sequence>
<evidence type="ECO:0000256" key="2">
    <source>
        <dbReference type="ARBA" id="ARBA00007165"/>
    </source>
</evidence>
<evidence type="ECO:0000256" key="6">
    <source>
        <dbReference type="RuleBase" id="RU363076"/>
    </source>
</evidence>
<feature type="region of interest" description="Disordered" evidence="7">
    <location>
        <begin position="245"/>
        <end position="281"/>
    </location>
</feature>
<comment type="subcellular location">
    <subcellularLocation>
        <location evidence="6">Cell membrane</location>
        <topology evidence="6">Multi-pass membrane protein</topology>
    </subcellularLocation>
    <subcellularLocation>
        <location evidence="1">Membrane</location>
    </subcellularLocation>
</comment>
<comment type="similarity">
    <text evidence="2 6">Belongs to the SURF1 family.</text>
</comment>
<evidence type="ECO:0000256" key="5">
    <source>
        <dbReference type="ARBA" id="ARBA00023136"/>
    </source>
</evidence>
<dbReference type="Pfam" id="PF02104">
    <property type="entry name" value="SURF1"/>
    <property type="match status" value="1"/>
</dbReference>
<evidence type="ECO:0000313" key="9">
    <source>
        <dbReference type="Proteomes" id="UP000662814"/>
    </source>
</evidence>
<evidence type="ECO:0000256" key="1">
    <source>
        <dbReference type="ARBA" id="ARBA00004370"/>
    </source>
</evidence>
<dbReference type="EMBL" id="CP061169">
    <property type="protein sequence ID" value="QPZ39931.1"/>
    <property type="molecule type" value="Genomic_DNA"/>
</dbReference>
<dbReference type="InterPro" id="IPR002994">
    <property type="entry name" value="Surf1/Shy1"/>
</dbReference>
<organism evidence="8 9">
    <name type="scientific">Paramicrobacterium chengjingii</name>
    <dbReference type="NCBI Taxonomy" id="2769067"/>
    <lineage>
        <taxon>Bacteria</taxon>
        <taxon>Bacillati</taxon>
        <taxon>Actinomycetota</taxon>
        <taxon>Actinomycetes</taxon>
        <taxon>Micrococcales</taxon>
        <taxon>Microbacteriaceae</taxon>
        <taxon>Paramicrobacterium</taxon>
    </lineage>
</organism>
<dbReference type="PANTHER" id="PTHR23427">
    <property type="entry name" value="SURFEIT LOCUS PROTEIN"/>
    <property type="match status" value="1"/>
</dbReference>
<feature type="compositionally biased region" description="Acidic residues" evidence="7">
    <location>
        <begin position="271"/>
        <end position="281"/>
    </location>
</feature>
<keyword evidence="5 6" id="KW-0472">Membrane</keyword>
<proteinExistence type="inferred from homology"/>
<dbReference type="Proteomes" id="UP000662814">
    <property type="component" value="Chromosome"/>
</dbReference>
<protein>
    <recommendedName>
        <fullName evidence="6">SURF1-like protein</fullName>
    </recommendedName>
</protein>
<name>A0ABX6YNH9_9MICO</name>
<dbReference type="CDD" id="cd06662">
    <property type="entry name" value="SURF1"/>
    <property type="match status" value="1"/>
</dbReference>
<evidence type="ECO:0000256" key="4">
    <source>
        <dbReference type="ARBA" id="ARBA00022989"/>
    </source>
</evidence>
<evidence type="ECO:0000256" key="3">
    <source>
        <dbReference type="ARBA" id="ARBA00022692"/>
    </source>
</evidence>
<evidence type="ECO:0000313" key="8">
    <source>
        <dbReference type="EMBL" id="QPZ39931.1"/>
    </source>
</evidence>
<keyword evidence="4 6" id="KW-1133">Transmembrane helix</keyword>
<keyword evidence="3 6" id="KW-0812">Transmembrane</keyword>
<feature type="compositionally biased region" description="Basic and acidic residues" evidence="7">
    <location>
        <begin position="245"/>
        <end position="259"/>
    </location>
</feature>
<reference evidence="8 9" key="1">
    <citation type="submission" date="2020-12" db="EMBL/GenBank/DDBJ databases">
        <title>Microbacterium sp. HY060.</title>
        <authorList>
            <person name="Zhou J."/>
        </authorList>
    </citation>
    <scope>NUCLEOTIDE SEQUENCE [LARGE SCALE GENOMIC DNA]</scope>
    <source>
        <strain evidence="8 9">HY60</strain>
    </source>
</reference>
<dbReference type="InterPro" id="IPR045214">
    <property type="entry name" value="Surf1/Surf4"/>
</dbReference>
<dbReference type="PROSITE" id="PS50895">
    <property type="entry name" value="SURF1"/>
    <property type="match status" value="1"/>
</dbReference>
<evidence type="ECO:0000256" key="7">
    <source>
        <dbReference type="SAM" id="MobiDB-lite"/>
    </source>
</evidence>
<dbReference type="RefSeq" id="WP_166989791.1">
    <property type="nucleotide sequence ID" value="NZ_CP061169.1"/>
</dbReference>
<keyword evidence="9" id="KW-1185">Reference proteome</keyword>
<dbReference type="PANTHER" id="PTHR23427:SF2">
    <property type="entry name" value="SURFEIT LOCUS PROTEIN 1"/>
    <property type="match status" value="1"/>
</dbReference>
<feature type="transmembrane region" description="Helical" evidence="6">
    <location>
        <begin position="219"/>
        <end position="238"/>
    </location>
</feature>
<keyword evidence="6" id="KW-1003">Cell membrane</keyword>
<feature type="transmembrane region" description="Helical" evidence="6">
    <location>
        <begin position="12"/>
        <end position="33"/>
    </location>
</feature>
<accession>A0ABX6YNH9</accession>
<gene>
    <name evidence="8" type="ORF">HCR76_07925</name>
</gene>